<name>A0A1Y1ZM93_9PLEO</name>
<feature type="region of interest" description="Disordered" evidence="1">
    <location>
        <begin position="363"/>
        <end position="384"/>
    </location>
</feature>
<dbReference type="OrthoDB" id="5314201at2759"/>
<keyword evidence="3" id="KW-1185">Reference proteome</keyword>
<sequence length="520" mass="59127">MADDAAAAHHLLNVLEERELHVDLDKVLEAFENEDTKRDMSAWVEEHLNSETLLTKEELELYQTLKKKGLLHLYGNDDEPIRPVLDHELSSAIDSLQNSTAAIEEQCKVLEAQRDALMALKALDKPNMSVEHLRNERRRRENQEKARLDAAVEDVATSIQEQLADTEKDIEAEKSSLTSYVAERLASDDKILENLPGIVSKLMAEPQASEDEKSIDQWCRAIISFRTAEIKARIDAIYLNNLNASIPKAVQDLSEDELLQEKAEIQKELESMHSEVAWVAESVVEHELRKPINELKERKGRERAEARNAWLDYVLTTLDYMSKRLDTVAEHTTNVDEFRHALNHVKQAANQRIPNPHVEVLTPRKRTSSTAKSPMSTMVKLKPSRGVDLPPALEDALRHAGVSFNHESISALREALMNTQLEREKKLADHYSTTAASTHQSVAEVFGKADVDLRLILDALYSHTPFRQIHLVDPKREERLKQIEIDLEDMDRKLLSAESNELSMSDPRVRAFISKYGGEK</sequence>
<gene>
    <name evidence="2" type="ORF">BCR34DRAFT_565430</name>
</gene>
<proteinExistence type="predicted"/>
<dbReference type="EMBL" id="MCFA01000062">
    <property type="protein sequence ID" value="ORY11314.1"/>
    <property type="molecule type" value="Genomic_DNA"/>
</dbReference>
<dbReference type="AlphaFoldDB" id="A0A1Y1ZM93"/>
<reference evidence="2 3" key="1">
    <citation type="submission" date="2016-07" db="EMBL/GenBank/DDBJ databases">
        <title>Pervasive Adenine N6-methylation of Active Genes in Fungi.</title>
        <authorList>
            <consortium name="DOE Joint Genome Institute"/>
            <person name="Mondo S.J."/>
            <person name="Dannebaum R.O."/>
            <person name="Kuo R.C."/>
            <person name="Labutti K."/>
            <person name="Haridas S."/>
            <person name="Kuo A."/>
            <person name="Salamov A."/>
            <person name="Ahrendt S.R."/>
            <person name="Lipzen A."/>
            <person name="Sullivan W."/>
            <person name="Andreopoulos W.B."/>
            <person name="Clum A."/>
            <person name="Lindquist E."/>
            <person name="Daum C."/>
            <person name="Ramamoorthy G.K."/>
            <person name="Gryganskyi A."/>
            <person name="Culley D."/>
            <person name="Magnuson J.K."/>
            <person name="James T.Y."/>
            <person name="O'Malley M.A."/>
            <person name="Stajich J.E."/>
            <person name="Spatafora J.W."/>
            <person name="Visel A."/>
            <person name="Grigoriev I.V."/>
        </authorList>
    </citation>
    <scope>NUCLEOTIDE SEQUENCE [LARGE SCALE GENOMIC DNA]</scope>
    <source>
        <strain evidence="2 3">CBS 115471</strain>
    </source>
</reference>
<evidence type="ECO:0000313" key="2">
    <source>
        <dbReference type="EMBL" id="ORY11314.1"/>
    </source>
</evidence>
<organism evidence="2 3">
    <name type="scientific">Clohesyomyces aquaticus</name>
    <dbReference type="NCBI Taxonomy" id="1231657"/>
    <lineage>
        <taxon>Eukaryota</taxon>
        <taxon>Fungi</taxon>
        <taxon>Dikarya</taxon>
        <taxon>Ascomycota</taxon>
        <taxon>Pezizomycotina</taxon>
        <taxon>Dothideomycetes</taxon>
        <taxon>Pleosporomycetidae</taxon>
        <taxon>Pleosporales</taxon>
        <taxon>Lindgomycetaceae</taxon>
        <taxon>Clohesyomyces</taxon>
    </lineage>
</organism>
<protein>
    <submittedName>
        <fullName evidence="2">Uncharacterized protein</fullName>
    </submittedName>
</protein>
<comment type="caution">
    <text evidence="2">The sequence shown here is derived from an EMBL/GenBank/DDBJ whole genome shotgun (WGS) entry which is preliminary data.</text>
</comment>
<evidence type="ECO:0000313" key="3">
    <source>
        <dbReference type="Proteomes" id="UP000193144"/>
    </source>
</evidence>
<evidence type="ECO:0000256" key="1">
    <source>
        <dbReference type="SAM" id="MobiDB-lite"/>
    </source>
</evidence>
<accession>A0A1Y1ZM93</accession>
<dbReference type="STRING" id="1231657.A0A1Y1ZM93"/>
<dbReference type="Proteomes" id="UP000193144">
    <property type="component" value="Unassembled WGS sequence"/>
</dbReference>